<dbReference type="RefSeq" id="WP_176004234.1">
    <property type="nucleotide sequence ID" value="NZ_JABWMI010000001.1"/>
</dbReference>
<gene>
    <name evidence="1" type="ORF">HZF10_00675</name>
</gene>
<evidence type="ECO:0000313" key="2">
    <source>
        <dbReference type="Proteomes" id="UP000535020"/>
    </source>
</evidence>
<sequence>MKRIIAVLFFAFLLNGCDDGDLISDEIDFADIATDRCTTSNRDILYKLNDRDVLILQIPNLDAVLPNIPTAEGGTPTTLAINNSTIRLVYRVFDGEPTDNNVCASIQPANPSVIEEWNAIQGTIEITTVAMKSANTTEGYAGGEKITALRHAIVIRNVTWQTPSNQIIDPTIEFGYYDDEDFIAPALNAYGTEALKCDPNLIYKKDARTSFTIDIDQALLDNTILNTPKTGLISQTTNKVTFRRFAEGTDLGASTFDFCADYPPLIPSATEVWTADDGVSGLSGIIEVTTTQIGGGFVHSIRIKNATLRRSDNAFSFKIADDLLYGELSED</sequence>
<comment type="caution">
    <text evidence="1">The sequence shown here is derived from an EMBL/GenBank/DDBJ whole genome shotgun (WGS) entry which is preliminary data.</text>
</comment>
<organism evidence="1 2">
    <name type="scientific">Flavobacterium agri</name>
    <dbReference type="NCBI Taxonomy" id="2743471"/>
    <lineage>
        <taxon>Bacteria</taxon>
        <taxon>Pseudomonadati</taxon>
        <taxon>Bacteroidota</taxon>
        <taxon>Flavobacteriia</taxon>
        <taxon>Flavobacteriales</taxon>
        <taxon>Flavobacteriaceae</taxon>
        <taxon>Flavobacterium</taxon>
    </lineage>
</organism>
<dbReference type="Proteomes" id="UP000535020">
    <property type="component" value="Unassembled WGS sequence"/>
</dbReference>
<reference evidence="1 2" key="1">
    <citation type="submission" date="2020-07" db="EMBL/GenBank/DDBJ databases">
        <authorList>
            <person name="Sun Q."/>
        </authorList>
    </citation>
    <scope>NUCLEOTIDE SEQUENCE [LARGE SCALE GENOMIC DNA]</scope>
    <source>
        <strain evidence="1 2">MAH-1</strain>
    </source>
</reference>
<keyword evidence="2" id="KW-1185">Reference proteome</keyword>
<protein>
    <submittedName>
        <fullName evidence="1">Uncharacterized protein</fullName>
    </submittedName>
</protein>
<dbReference type="EMBL" id="JACBJI010000001">
    <property type="protein sequence ID" value="NYA69416.1"/>
    <property type="molecule type" value="Genomic_DNA"/>
</dbReference>
<accession>A0A7Y8XYR5</accession>
<evidence type="ECO:0000313" key="1">
    <source>
        <dbReference type="EMBL" id="NYA69416.1"/>
    </source>
</evidence>
<name>A0A7Y8XYR5_9FLAO</name>
<dbReference type="AlphaFoldDB" id="A0A7Y8XYR5"/>
<proteinExistence type="predicted"/>